<dbReference type="CDD" id="cd01948">
    <property type="entry name" value="EAL"/>
    <property type="match status" value="1"/>
</dbReference>
<dbReference type="SUPFAM" id="SSF109604">
    <property type="entry name" value="HD-domain/PDEase-like"/>
    <property type="match status" value="1"/>
</dbReference>
<dbReference type="GO" id="GO:0071111">
    <property type="term" value="F:cyclic-guanylate-specific phosphodiesterase activity"/>
    <property type="evidence" value="ECO:0007669"/>
    <property type="project" value="InterPro"/>
</dbReference>
<dbReference type="PANTHER" id="PTHR33121">
    <property type="entry name" value="CYCLIC DI-GMP PHOSPHODIESTERASE PDEF"/>
    <property type="match status" value="1"/>
</dbReference>
<protein>
    <submittedName>
        <fullName evidence="4">EAL and modified HD-GYP domain-containing signal transduction protein</fullName>
    </submittedName>
</protein>
<name>A0A1H2PK31_9BURK</name>
<dbReference type="PROSITE" id="PS50883">
    <property type="entry name" value="EAL"/>
    <property type="match status" value="1"/>
</dbReference>
<feature type="domain" description="EAL" evidence="2">
    <location>
        <begin position="43"/>
        <end position="291"/>
    </location>
</feature>
<evidence type="ECO:0000313" key="5">
    <source>
        <dbReference type="Proteomes" id="UP000243719"/>
    </source>
</evidence>
<dbReference type="InterPro" id="IPR035919">
    <property type="entry name" value="EAL_sf"/>
</dbReference>
<dbReference type="RefSeq" id="WP_091904219.1">
    <property type="nucleotide sequence ID" value="NZ_FNLO01000001.1"/>
</dbReference>
<dbReference type="Pfam" id="PF00563">
    <property type="entry name" value="EAL"/>
    <property type="match status" value="1"/>
</dbReference>
<dbReference type="Gene3D" id="3.20.20.450">
    <property type="entry name" value="EAL domain"/>
    <property type="match status" value="1"/>
</dbReference>
<dbReference type="InterPro" id="IPR013976">
    <property type="entry name" value="HDOD"/>
</dbReference>
<dbReference type="InterPro" id="IPR001633">
    <property type="entry name" value="EAL_dom"/>
</dbReference>
<evidence type="ECO:0000259" key="2">
    <source>
        <dbReference type="PROSITE" id="PS50883"/>
    </source>
</evidence>
<dbReference type="Gene3D" id="1.10.3210.10">
    <property type="entry name" value="Hypothetical protein af1432"/>
    <property type="match status" value="1"/>
</dbReference>
<evidence type="ECO:0000259" key="3">
    <source>
        <dbReference type="PROSITE" id="PS51833"/>
    </source>
</evidence>
<feature type="region of interest" description="Disordered" evidence="1">
    <location>
        <begin position="47"/>
        <end position="85"/>
    </location>
</feature>
<dbReference type="OrthoDB" id="9804751at2"/>
<dbReference type="STRING" id="1770053.SAMN05216551_101513"/>
<reference evidence="5" key="1">
    <citation type="submission" date="2016-09" db="EMBL/GenBank/DDBJ databases">
        <authorList>
            <person name="Varghese N."/>
            <person name="Submissions S."/>
        </authorList>
    </citation>
    <scope>NUCLEOTIDE SEQUENCE [LARGE SCALE GENOMIC DNA]</scope>
    <source>
        <strain evidence="5">JS23</strain>
    </source>
</reference>
<evidence type="ECO:0000256" key="1">
    <source>
        <dbReference type="SAM" id="MobiDB-lite"/>
    </source>
</evidence>
<keyword evidence="5" id="KW-1185">Reference proteome</keyword>
<dbReference type="Proteomes" id="UP000243719">
    <property type="component" value="Unassembled WGS sequence"/>
</dbReference>
<dbReference type="EMBL" id="FNLO01000001">
    <property type="protein sequence ID" value="SDV46652.1"/>
    <property type="molecule type" value="Genomic_DNA"/>
</dbReference>
<sequence length="494" mass="53204">MRFSFSSSVTQARSAGTLLPGDAAFTGGSVALPRVGAAERLPAAGDAANVPHLAAPGKAPPRALESRPTDDGADGAGAGGHDDPHAENVYLGRQPILNSSGWIVAYELLFRSSAINAAIVDDNTRATSHVVASMIGHFGIETVLGGHAGYINVNREVLLGELITVLPAHRFVLEVLESVEIDDVLRARCATLREAGFRIALDDVGSADTPNMRDLSAVDIVKVDFGIVDRSELQSIVALIRRRGRVPLAEKVETADDYRLALEHGFQLFQGYYFARPEVLSTRRLVSDRSALLALLGLLGREPEIKQIEGELKRIPKLIVQLLRYANSNGRTRRVSTLREATLAVGTRQIARWAQLMLYANDDVGLSIDADPVVQLVGTRARFMELAADHLKPMDDGFADEAFMTGVFSMAEAMFGEGGGDVLSELRLSPWVREAIEHRGGKLGALLDVAEAIESGDEAHIDQVCRDGGLLTGEAATRLAFDAVRWMTRNAQAS</sequence>
<proteinExistence type="predicted"/>
<dbReference type="SMART" id="SM00052">
    <property type="entry name" value="EAL"/>
    <property type="match status" value="1"/>
</dbReference>
<organism evidence="4 5">
    <name type="scientific">Chitinasiproducens palmae</name>
    <dbReference type="NCBI Taxonomy" id="1770053"/>
    <lineage>
        <taxon>Bacteria</taxon>
        <taxon>Pseudomonadati</taxon>
        <taxon>Pseudomonadota</taxon>
        <taxon>Betaproteobacteria</taxon>
        <taxon>Burkholderiales</taxon>
        <taxon>Burkholderiaceae</taxon>
        <taxon>Chitinasiproducens</taxon>
    </lineage>
</organism>
<feature type="domain" description="HDOD" evidence="3">
    <location>
        <begin position="285"/>
        <end position="474"/>
    </location>
</feature>
<dbReference type="SUPFAM" id="SSF141868">
    <property type="entry name" value="EAL domain-like"/>
    <property type="match status" value="1"/>
</dbReference>
<dbReference type="InterPro" id="IPR050706">
    <property type="entry name" value="Cyclic-di-GMP_PDE-like"/>
</dbReference>
<dbReference type="AlphaFoldDB" id="A0A1H2PK31"/>
<evidence type="ECO:0000313" key="4">
    <source>
        <dbReference type="EMBL" id="SDV46652.1"/>
    </source>
</evidence>
<dbReference type="PROSITE" id="PS51833">
    <property type="entry name" value="HDOD"/>
    <property type="match status" value="1"/>
</dbReference>
<dbReference type="PANTHER" id="PTHR33121:SF76">
    <property type="entry name" value="SIGNALING PROTEIN"/>
    <property type="match status" value="1"/>
</dbReference>
<gene>
    <name evidence="4" type="ORF">SAMN05216551_101513</name>
</gene>
<accession>A0A1H2PK31</accession>